<gene>
    <name evidence="4" type="ORF">IV203_012654</name>
    <name evidence="3" type="ORF">IV203_012774</name>
</gene>
<keyword evidence="2" id="KW-0472">Membrane</keyword>
<accession>A0A9K3K829</accession>
<sequence length="661" mass="73536">MLSSSIRSGQLHRSNNADATGDSVIEALQRQRQHQRRQEEEEEDDDDEEEKSAADAAVDAAVDDDDKDIETAATGTGNEKNTVLSSDPSSKRQQGCTWWWTIFFILALIVIVLSVSIGVVYFKEKDLSTVTSNTEDMHAPLPFASLDEYYNHVLSIVRRSPSNVTNIRRWTDPTEPQYNALQFLVYQDTLGNPPLYRIDATEVEQRLAVLIMYFATGGPIFWTTKDWIQAGVHECDWNFVECSQVPIASGPSDDNNTTEITTQFVVIELNLEHLSLAYSLPTEPFAWLSQLEVLDVSHNRLQGTIPWTLWTLTHLESLYLERNDLEGQLPTSLSHLSHLIHLNVDDNRLTGPLPLYLPGQGDGTYNDADKTMATSTTTTTTTIQTTLRSFIGAMNQFTGSIPNTWWPQSHYNNNNGNTPTTATVTTATTSTTTDYYAMDLLNLGYNLLTGTLPSELGLWTKLRSLTLTLNGGMNGIVPTELGQLTNLQRLTLAHNTFTGTFPFDYIMPLPQLMWLTISTNQLEGTIPASALIRDTPGATGPPPHHNPWKMIALSMHSNKFSGTLPTELGLVSSLKLVQISANQFSGTIPTAYLEDGWENVETFWLYQNSKLTGRVPCQRSQQNQTTTTSTTTSTAAATILDFRSDCLSNPFLKCDCCKQCH</sequence>
<dbReference type="EMBL" id="JAGRRH010000019">
    <property type="protein sequence ID" value="KAG7350057.1"/>
    <property type="molecule type" value="Genomic_DNA"/>
</dbReference>
<evidence type="ECO:0000256" key="2">
    <source>
        <dbReference type="SAM" id="Phobius"/>
    </source>
</evidence>
<dbReference type="OrthoDB" id="39747at2759"/>
<feature type="compositionally biased region" description="Polar residues" evidence="1">
    <location>
        <begin position="1"/>
        <end position="18"/>
    </location>
</feature>
<name>A0A9K3K829_9STRA</name>
<keyword evidence="5" id="KW-1185">Reference proteome</keyword>
<dbReference type="PANTHER" id="PTHR48065:SF75">
    <property type="entry name" value="LEUCINE-RICH REPEAT-CONTAINING N-TERMINAL PLANT-TYPE DOMAIN-CONTAINING PROTEIN"/>
    <property type="match status" value="1"/>
</dbReference>
<comment type="caution">
    <text evidence="3">The sequence shown here is derived from an EMBL/GenBank/DDBJ whole genome shotgun (WGS) entry which is preliminary data.</text>
</comment>
<protein>
    <submittedName>
        <fullName evidence="3">RHS repeat-associated core domain containing protein</fullName>
    </submittedName>
</protein>
<evidence type="ECO:0000256" key="1">
    <source>
        <dbReference type="SAM" id="MobiDB-lite"/>
    </source>
</evidence>
<feature type="compositionally biased region" description="Acidic residues" evidence="1">
    <location>
        <begin position="40"/>
        <end position="50"/>
    </location>
</feature>
<dbReference type="Pfam" id="PF13855">
    <property type="entry name" value="LRR_8"/>
    <property type="match status" value="1"/>
</dbReference>
<feature type="region of interest" description="Disordered" evidence="1">
    <location>
        <begin position="1"/>
        <end position="92"/>
    </location>
</feature>
<organism evidence="3 5">
    <name type="scientific">Nitzschia inconspicua</name>
    <dbReference type="NCBI Taxonomy" id="303405"/>
    <lineage>
        <taxon>Eukaryota</taxon>
        <taxon>Sar</taxon>
        <taxon>Stramenopiles</taxon>
        <taxon>Ochrophyta</taxon>
        <taxon>Bacillariophyta</taxon>
        <taxon>Bacillariophyceae</taxon>
        <taxon>Bacillariophycidae</taxon>
        <taxon>Bacillariales</taxon>
        <taxon>Bacillariaceae</taxon>
        <taxon>Nitzschia</taxon>
    </lineage>
</organism>
<dbReference type="PANTHER" id="PTHR48065">
    <property type="entry name" value="OS10G0469600 PROTEIN"/>
    <property type="match status" value="1"/>
</dbReference>
<dbReference type="Proteomes" id="UP000693970">
    <property type="component" value="Unassembled WGS sequence"/>
</dbReference>
<keyword evidence="2" id="KW-1133">Transmembrane helix</keyword>
<keyword evidence="2" id="KW-0812">Transmembrane</keyword>
<reference evidence="3" key="2">
    <citation type="submission" date="2021-04" db="EMBL/GenBank/DDBJ databases">
        <authorList>
            <person name="Podell S."/>
        </authorList>
    </citation>
    <scope>NUCLEOTIDE SEQUENCE</scope>
    <source>
        <strain evidence="3">Hildebrandi</strain>
    </source>
</reference>
<dbReference type="AlphaFoldDB" id="A0A9K3K829"/>
<evidence type="ECO:0000313" key="4">
    <source>
        <dbReference type="EMBL" id="KAG7350057.1"/>
    </source>
</evidence>
<evidence type="ECO:0000313" key="3">
    <source>
        <dbReference type="EMBL" id="KAG7338854.1"/>
    </source>
</evidence>
<reference evidence="3" key="1">
    <citation type="journal article" date="2021" name="Sci. Rep.">
        <title>Diploid genomic architecture of Nitzschia inconspicua, an elite biomass production diatom.</title>
        <authorList>
            <person name="Oliver A."/>
            <person name="Podell S."/>
            <person name="Pinowska A."/>
            <person name="Traller J.C."/>
            <person name="Smith S.R."/>
            <person name="McClure R."/>
            <person name="Beliaev A."/>
            <person name="Bohutskyi P."/>
            <person name="Hill E.A."/>
            <person name="Rabines A."/>
            <person name="Zheng H."/>
            <person name="Allen L.Z."/>
            <person name="Kuo A."/>
            <person name="Grigoriev I.V."/>
            <person name="Allen A.E."/>
            <person name="Hazlebeck D."/>
            <person name="Allen E.E."/>
        </authorList>
    </citation>
    <scope>NUCLEOTIDE SEQUENCE</scope>
    <source>
        <strain evidence="3">Hildebrandi</strain>
    </source>
</reference>
<proteinExistence type="predicted"/>
<feature type="transmembrane region" description="Helical" evidence="2">
    <location>
        <begin position="98"/>
        <end position="122"/>
    </location>
</feature>
<dbReference type="EMBL" id="JAGRRH010000047">
    <property type="protein sequence ID" value="KAG7338854.1"/>
    <property type="molecule type" value="Genomic_DNA"/>
</dbReference>
<dbReference type="InterPro" id="IPR001611">
    <property type="entry name" value="Leu-rich_rpt"/>
</dbReference>
<feature type="compositionally biased region" description="Polar residues" evidence="1">
    <location>
        <begin position="75"/>
        <end position="92"/>
    </location>
</feature>
<evidence type="ECO:0000313" key="5">
    <source>
        <dbReference type="Proteomes" id="UP000693970"/>
    </source>
</evidence>